<dbReference type="Proteomes" id="UP001160390">
    <property type="component" value="Unassembled WGS sequence"/>
</dbReference>
<dbReference type="EMBL" id="CABFNP030000509">
    <property type="protein sequence ID" value="CAI6030403.1"/>
    <property type="molecule type" value="Genomic_DNA"/>
</dbReference>
<feature type="compositionally biased region" description="Basic and acidic residues" evidence="1">
    <location>
        <begin position="39"/>
        <end position="59"/>
    </location>
</feature>
<reference evidence="2" key="1">
    <citation type="submission" date="2023-01" db="EMBL/GenBank/DDBJ databases">
        <authorList>
            <person name="Piombo E."/>
        </authorList>
    </citation>
    <scope>NUCLEOTIDE SEQUENCE</scope>
</reference>
<name>A0AA35LRK5_9HYPO</name>
<feature type="region of interest" description="Disordered" evidence="1">
    <location>
        <begin position="29"/>
        <end position="105"/>
    </location>
</feature>
<accession>A0AA35LRK5</accession>
<gene>
    <name evidence="2" type="ORF">CCHLO57077_00017104</name>
</gene>
<evidence type="ECO:0000256" key="1">
    <source>
        <dbReference type="SAM" id="MobiDB-lite"/>
    </source>
</evidence>
<feature type="compositionally biased region" description="Basic and acidic residues" evidence="1">
    <location>
        <begin position="71"/>
        <end position="96"/>
    </location>
</feature>
<comment type="caution">
    <text evidence="2">The sequence shown here is derived from an EMBL/GenBank/DDBJ whole genome shotgun (WGS) entry which is preliminary data.</text>
</comment>
<feature type="non-terminal residue" evidence="2">
    <location>
        <position position="105"/>
    </location>
</feature>
<evidence type="ECO:0000313" key="2">
    <source>
        <dbReference type="EMBL" id="CAI6030403.1"/>
    </source>
</evidence>
<protein>
    <submittedName>
        <fullName evidence="2">Uncharacterized protein</fullName>
    </submittedName>
</protein>
<proteinExistence type="predicted"/>
<dbReference type="AlphaFoldDB" id="A0AA35LRK5"/>
<evidence type="ECO:0000313" key="3">
    <source>
        <dbReference type="Proteomes" id="UP001160390"/>
    </source>
</evidence>
<sequence length="105" mass="12377">DDRNYRTDTFHIFDDYYYKNHDILFSLGTEDSNPVAMTREQRNGKENGGEKKNEDKRQSDSGLCKNKGKSKREEMQQGGDEKENRLEDREKIERIMRKPGRASSK</sequence>
<organism evidence="2 3">
    <name type="scientific">Clonostachys chloroleuca</name>
    <dbReference type="NCBI Taxonomy" id="1926264"/>
    <lineage>
        <taxon>Eukaryota</taxon>
        <taxon>Fungi</taxon>
        <taxon>Dikarya</taxon>
        <taxon>Ascomycota</taxon>
        <taxon>Pezizomycotina</taxon>
        <taxon>Sordariomycetes</taxon>
        <taxon>Hypocreomycetidae</taxon>
        <taxon>Hypocreales</taxon>
        <taxon>Bionectriaceae</taxon>
        <taxon>Clonostachys</taxon>
    </lineage>
</organism>
<keyword evidence="3" id="KW-1185">Reference proteome</keyword>
<feature type="non-terminal residue" evidence="2">
    <location>
        <position position="1"/>
    </location>
</feature>